<dbReference type="AlphaFoldDB" id="A0A367Q0Q0"/>
<evidence type="ECO:0000256" key="1">
    <source>
        <dbReference type="ARBA" id="ARBA00023016"/>
    </source>
</evidence>
<protein>
    <submittedName>
        <fullName evidence="5">Heat-shock protein</fullName>
    </submittedName>
</protein>
<dbReference type="Pfam" id="PF00011">
    <property type="entry name" value="HSP20"/>
    <property type="match status" value="1"/>
</dbReference>
<dbReference type="PANTHER" id="PTHR46733">
    <property type="entry name" value="26.5 KDA HEAT SHOCK PROTEIN, MITOCHONDRIAL"/>
    <property type="match status" value="1"/>
</dbReference>
<dbReference type="Proteomes" id="UP000252107">
    <property type="component" value="Unassembled WGS sequence"/>
</dbReference>
<dbReference type="SUPFAM" id="SSF49764">
    <property type="entry name" value="HSP20-like chaperones"/>
    <property type="match status" value="1"/>
</dbReference>
<dbReference type="InterPro" id="IPR008978">
    <property type="entry name" value="HSP20-like_chaperone"/>
</dbReference>
<keyword evidence="1" id="KW-0346">Stress response</keyword>
<feature type="domain" description="SHSP" evidence="4">
    <location>
        <begin position="34"/>
        <end position="146"/>
    </location>
</feature>
<keyword evidence="6" id="KW-1185">Reference proteome</keyword>
<dbReference type="InterPro" id="IPR002068">
    <property type="entry name" value="A-crystallin/Hsp20_dom"/>
</dbReference>
<proteinExistence type="inferred from homology"/>
<evidence type="ECO:0000313" key="6">
    <source>
        <dbReference type="Proteomes" id="UP000252107"/>
    </source>
</evidence>
<evidence type="ECO:0000256" key="3">
    <source>
        <dbReference type="RuleBase" id="RU003616"/>
    </source>
</evidence>
<comment type="similarity">
    <text evidence="2 3">Belongs to the small heat shock protein (HSP20) family.</text>
</comment>
<dbReference type="EMBL" id="LXQD01000357">
    <property type="protein sequence ID" value="RCJ17381.1"/>
    <property type="molecule type" value="Genomic_DNA"/>
</dbReference>
<dbReference type="InterPro" id="IPR044587">
    <property type="entry name" value="HSP21-like"/>
</dbReference>
<dbReference type="CDD" id="cd06464">
    <property type="entry name" value="ACD_sHsps-like"/>
    <property type="match status" value="1"/>
</dbReference>
<dbReference type="PROSITE" id="PS01031">
    <property type="entry name" value="SHSP"/>
    <property type="match status" value="1"/>
</dbReference>
<dbReference type="GO" id="GO:0009408">
    <property type="term" value="P:response to heat"/>
    <property type="evidence" value="ECO:0007669"/>
    <property type="project" value="InterPro"/>
</dbReference>
<accession>A0A367Q0Q0</accession>
<evidence type="ECO:0000259" key="4">
    <source>
        <dbReference type="PROSITE" id="PS01031"/>
    </source>
</evidence>
<dbReference type="PANTHER" id="PTHR46733:SF4">
    <property type="entry name" value="HEAT SHOCK PROTEIN 21, CHLOROPLASTIC"/>
    <property type="match status" value="1"/>
</dbReference>
<sequence length="149" mass="17021">MTLVRWNPWQDINTLQRQITRLFDEDMLTPTFVETNLSRIPAAELQESENAIHLKLELPGIEAKDLDVQVTEKAVYVSAERKSETKTEDKGIIKSEFQYGKFERVIPLPTRIQNTNVTADYKDGILHLTLPKAEEEKNKVVKVNVASVA</sequence>
<organism evidence="5 6">
    <name type="scientific">Nostoc minutum NIES-26</name>
    <dbReference type="NCBI Taxonomy" id="1844469"/>
    <lineage>
        <taxon>Bacteria</taxon>
        <taxon>Bacillati</taxon>
        <taxon>Cyanobacteriota</taxon>
        <taxon>Cyanophyceae</taxon>
        <taxon>Nostocales</taxon>
        <taxon>Nostocaceae</taxon>
        <taxon>Nostoc</taxon>
    </lineage>
</organism>
<evidence type="ECO:0000256" key="2">
    <source>
        <dbReference type="PROSITE-ProRule" id="PRU00285"/>
    </source>
</evidence>
<dbReference type="Gene3D" id="2.60.40.790">
    <property type="match status" value="1"/>
</dbReference>
<gene>
    <name evidence="5" type="ORF">A6770_34035</name>
</gene>
<reference evidence="5" key="1">
    <citation type="submission" date="2016-04" db="EMBL/GenBank/DDBJ databases">
        <authorList>
            <person name="Tabuchi Yagui T.R."/>
        </authorList>
    </citation>
    <scope>NUCLEOTIDE SEQUENCE [LARGE SCALE GENOMIC DNA]</scope>
    <source>
        <strain evidence="5">NIES-26</strain>
    </source>
</reference>
<evidence type="ECO:0000313" key="5">
    <source>
        <dbReference type="EMBL" id="RCJ17381.1"/>
    </source>
</evidence>
<name>A0A367Q0Q0_9NOSO</name>
<comment type="caution">
    <text evidence="5">The sequence shown here is derived from an EMBL/GenBank/DDBJ whole genome shotgun (WGS) entry which is preliminary data.</text>
</comment>